<accession>A0A859FKH0</accession>
<dbReference type="Pfam" id="PF11148">
    <property type="entry name" value="DUF2922"/>
    <property type="match status" value="1"/>
</dbReference>
<dbReference type="Proteomes" id="UP000318138">
    <property type="component" value="Chromosome"/>
</dbReference>
<protein>
    <submittedName>
        <fullName evidence="1">DUF2922 domain-containing protein</fullName>
    </submittedName>
</protein>
<dbReference type="AlphaFoldDB" id="A0A859FKH0"/>
<organism evidence="1 2">
    <name type="scientific">Paenalkalicoccus suaedae</name>
    <dbReference type="NCBI Taxonomy" id="2592382"/>
    <lineage>
        <taxon>Bacteria</taxon>
        <taxon>Bacillati</taxon>
        <taxon>Bacillota</taxon>
        <taxon>Bacilli</taxon>
        <taxon>Bacillales</taxon>
        <taxon>Bacillaceae</taxon>
        <taxon>Paenalkalicoccus</taxon>
    </lineage>
</organism>
<dbReference type="EMBL" id="CP041372">
    <property type="protein sequence ID" value="QKS73279.1"/>
    <property type="molecule type" value="Genomic_DNA"/>
</dbReference>
<dbReference type="KEGG" id="psua:FLK61_34655"/>
<name>A0A859FKH0_9BACI</name>
<evidence type="ECO:0000313" key="2">
    <source>
        <dbReference type="Proteomes" id="UP000318138"/>
    </source>
</evidence>
<gene>
    <name evidence="1" type="ORF">FLK61_34655</name>
</gene>
<keyword evidence="2" id="KW-1185">Reference proteome</keyword>
<proteinExistence type="predicted"/>
<sequence length="73" mass="8180">MSKRLELLFTNEGDRSVTIAVDDPIYPVNDELVNQVMDTILAEDAFTSNFGHLVSKRGARIVERTVEPITISM</sequence>
<dbReference type="InterPro" id="IPR021321">
    <property type="entry name" value="DUF2922"/>
</dbReference>
<evidence type="ECO:0000313" key="1">
    <source>
        <dbReference type="EMBL" id="QKS73279.1"/>
    </source>
</evidence>
<reference evidence="2" key="1">
    <citation type="submission" date="2019-07" db="EMBL/GenBank/DDBJ databases">
        <title>Bacillus alkalisoli sp. nov. isolated from saline soil.</title>
        <authorList>
            <person name="Sun J.-Q."/>
            <person name="Xu L."/>
        </authorList>
    </citation>
    <scope>NUCLEOTIDE SEQUENCE [LARGE SCALE GENOMIC DNA]</scope>
    <source>
        <strain evidence="2">M4U3P1</strain>
    </source>
</reference>